<dbReference type="RefSeq" id="WP_145987604.1">
    <property type="nucleotide sequence ID" value="NZ_AP018449.1"/>
</dbReference>
<name>A0A348AG31_9FIRM</name>
<gene>
    <name evidence="1" type="ORF">MAMMFC1_00674</name>
</gene>
<dbReference type="EMBL" id="AP018449">
    <property type="protein sequence ID" value="BBB90029.1"/>
    <property type="molecule type" value="Genomic_DNA"/>
</dbReference>
<reference evidence="1 2" key="1">
    <citation type="journal article" date="2018" name="Int. J. Syst. Evol. Microbiol.">
        <title>Methylomusa anaerophila gen. nov., sp. nov., an anaerobic methanol-utilizing bacterium isolated from a microbial fuel cell.</title>
        <authorList>
            <person name="Amano N."/>
            <person name="Yamamuro A."/>
            <person name="Miyahara M."/>
            <person name="Kouzuma A."/>
            <person name="Abe T."/>
            <person name="Watanabe K."/>
        </authorList>
    </citation>
    <scope>NUCLEOTIDE SEQUENCE [LARGE SCALE GENOMIC DNA]</scope>
    <source>
        <strain evidence="1 2">MMFC1</strain>
    </source>
</reference>
<evidence type="ECO:0000313" key="1">
    <source>
        <dbReference type="EMBL" id="BBB90029.1"/>
    </source>
</evidence>
<dbReference type="Proteomes" id="UP000276437">
    <property type="component" value="Chromosome"/>
</dbReference>
<protein>
    <submittedName>
        <fullName evidence="1">Uncharacterized protein</fullName>
    </submittedName>
</protein>
<evidence type="ECO:0000313" key="2">
    <source>
        <dbReference type="Proteomes" id="UP000276437"/>
    </source>
</evidence>
<proteinExistence type="predicted"/>
<dbReference type="AlphaFoldDB" id="A0A348AG31"/>
<organism evidence="1 2">
    <name type="scientific">Methylomusa anaerophila</name>
    <dbReference type="NCBI Taxonomy" id="1930071"/>
    <lineage>
        <taxon>Bacteria</taxon>
        <taxon>Bacillati</taxon>
        <taxon>Bacillota</taxon>
        <taxon>Negativicutes</taxon>
        <taxon>Selenomonadales</taxon>
        <taxon>Sporomusaceae</taxon>
        <taxon>Methylomusa</taxon>
    </lineage>
</organism>
<accession>A0A348AG31</accession>
<keyword evidence="2" id="KW-1185">Reference proteome</keyword>
<sequence>MFRKTGGYCICFEQELYGFLAKYAYIHININHINESNKGAEIVRELSRGYSMIRNQQGQIKIQSEREREAHIAL</sequence>
<dbReference type="KEGG" id="mana:MAMMFC1_00674"/>